<dbReference type="GO" id="GO:0042884">
    <property type="term" value="P:microcin transport"/>
    <property type="evidence" value="ECO:0007669"/>
    <property type="project" value="TreeGrafter"/>
</dbReference>
<dbReference type="PANTHER" id="PTHR30290">
    <property type="entry name" value="PERIPLASMIC BINDING COMPONENT OF ABC TRANSPORTER"/>
    <property type="match status" value="1"/>
</dbReference>
<dbReference type="Gene3D" id="3.40.190.10">
    <property type="entry name" value="Periplasmic binding protein-like II"/>
    <property type="match status" value="1"/>
</dbReference>
<evidence type="ECO:0000313" key="4">
    <source>
        <dbReference type="EMBL" id="QGG49059.1"/>
    </source>
</evidence>
<dbReference type="InterPro" id="IPR030678">
    <property type="entry name" value="Peptide/Ni-bd"/>
</dbReference>
<proteinExistence type="predicted"/>
<evidence type="ECO:0000259" key="3">
    <source>
        <dbReference type="Pfam" id="PF00496"/>
    </source>
</evidence>
<dbReference type="Proteomes" id="UP000366051">
    <property type="component" value="Chromosome"/>
</dbReference>
<accession>A0A5Q2N586</accession>
<reference evidence="5" key="1">
    <citation type="submission" date="2019-11" db="EMBL/GenBank/DDBJ databases">
        <title>Genome sequence of Heliorestis convoluta strain HH, an alkaliphilic and minimalistic phototrophic bacterium from a soda lake in Egypt.</title>
        <authorList>
            <person name="Dewey E.D."/>
            <person name="Stokes L.M."/>
            <person name="Burchell B.M."/>
            <person name="Shaffer K.N."/>
            <person name="Huntington A.M."/>
            <person name="Baker J.M."/>
            <person name="Nadendla S."/>
            <person name="Giglio M.G."/>
            <person name="Touchman J.W."/>
            <person name="Blankenship R.E."/>
            <person name="Madigan M.T."/>
            <person name="Sattley W.M."/>
        </authorList>
    </citation>
    <scope>NUCLEOTIDE SEQUENCE [LARGE SCALE GENOMIC DNA]</scope>
    <source>
        <strain evidence="5">HH</strain>
    </source>
</reference>
<dbReference type="AlphaFoldDB" id="A0A5Q2N586"/>
<dbReference type="InterPro" id="IPR000914">
    <property type="entry name" value="SBP_5_dom"/>
</dbReference>
<organism evidence="4 5">
    <name type="scientific">Heliorestis convoluta</name>
    <dbReference type="NCBI Taxonomy" id="356322"/>
    <lineage>
        <taxon>Bacteria</taxon>
        <taxon>Bacillati</taxon>
        <taxon>Bacillota</taxon>
        <taxon>Clostridia</taxon>
        <taxon>Eubacteriales</taxon>
        <taxon>Heliobacteriaceae</taxon>
        <taxon>Heliorestis</taxon>
    </lineage>
</organism>
<evidence type="ECO:0000256" key="2">
    <source>
        <dbReference type="SAM" id="SignalP"/>
    </source>
</evidence>
<feature type="chain" id="PRO_5024333969" evidence="2">
    <location>
        <begin position="25"/>
        <end position="523"/>
    </location>
</feature>
<keyword evidence="5" id="KW-1185">Reference proteome</keyword>
<sequence>MKKSVTLLIILLFLLLTGCTAQQAKVESETQDQPVTVRLEGGDWGYPQPFTHYSRGPGYSKMYYIFDSLLEKDEKGLIPWLAEKWEVGEDGKSFLFTLRPDINWHDGKALTAHDVAFSFQYYQQHHPVRIHSLVIDPTYLIRIEALTDQEVLFEVAESQAPFLEALGMVPIIPKHIWANIADPKKFIDESALIGSGPYQLTEYNKEQGLYRFQAYQDFWGPAAQVDVLEFIPVGDSILALEKGEIHLADVPADLEKRFEERANITLMEKPGYYGYRLIFNMERQPEFQSKEMRQAFAYAIDRQELVQKTARGAAVAGSMGIVPPHHRWFHSNLPTYDVDLEKSLQLLSKAKEQGNEILKEPLKYQLLVGADLEVRIGEVLKEQLHKVGIQLDVVAADNKSRDSRIVEGNYQIALVGHGGWGGDPDYLRVRFASDLPTSISGKVPGYANEQVTELALRQLKEIDDEKRRDTIMQLQEILAKEVAEIPLYFTTGKTAYRHDIYGGWLHAYDHHNLTHNKLSFLAR</sequence>
<feature type="domain" description="Solute-binding protein family 5" evidence="3">
    <location>
        <begin position="77"/>
        <end position="433"/>
    </location>
</feature>
<dbReference type="OrthoDB" id="9772924at2"/>
<dbReference type="GO" id="GO:0015833">
    <property type="term" value="P:peptide transport"/>
    <property type="evidence" value="ECO:0007669"/>
    <property type="project" value="TreeGrafter"/>
</dbReference>
<dbReference type="PANTHER" id="PTHR30290:SF64">
    <property type="entry name" value="ABC TRANSPORTER PERIPLASMIC BINDING PROTEIN"/>
    <property type="match status" value="1"/>
</dbReference>
<evidence type="ECO:0000313" key="5">
    <source>
        <dbReference type="Proteomes" id="UP000366051"/>
    </source>
</evidence>
<feature type="signal peptide" evidence="2">
    <location>
        <begin position="1"/>
        <end position="24"/>
    </location>
</feature>
<dbReference type="GO" id="GO:0030288">
    <property type="term" value="C:outer membrane-bounded periplasmic space"/>
    <property type="evidence" value="ECO:0007669"/>
    <property type="project" value="TreeGrafter"/>
</dbReference>
<name>A0A5Q2N586_9FIRM</name>
<evidence type="ECO:0000256" key="1">
    <source>
        <dbReference type="ARBA" id="ARBA00022729"/>
    </source>
</evidence>
<dbReference type="InterPro" id="IPR039424">
    <property type="entry name" value="SBP_5"/>
</dbReference>
<dbReference type="PIRSF" id="PIRSF002741">
    <property type="entry name" value="MppA"/>
    <property type="match status" value="1"/>
</dbReference>
<gene>
    <name evidence="4" type="ORF">FTV88_2979</name>
</gene>
<dbReference type="Gene3D" id="3.90.76.10">
    <property type="entry name" value="Dipeptide-binding Protein, Domain 1"/>
    <property type="match status" value="1"/>
</dbReference>
<dbReference type="GO" id="GO:1904680">
    <property type="term" value="F:peptide transmembrane transporter activity"/>
    <property type="evidence" value="ECO:0007669"/>
    <property type="project" value="TreeGrafter"/>
</dbReference>
<dbReference type="RefSeq" id="WP_153726109.1">
    <property type="nucleotide sequence ID" value="NZ_CP045875.1"/>
</dbReference>
<protein>
    <submittedName>
        <fullName evidence="4">Extracellular solute-binding protein, family 5 Middle</fullName>
    </submittedName>
</protein>
<dbReference type="KEGG" id="hcv:FTV88_2979"/>
<dbReference type="Pfam" id="PF00496">
    <property type="entry name" value="SBP_bac_5"/>
    <property type="match status" value="1"/>
</dbReference>
<keyword evidence="1 2" id="KW-0732">Signal</keyword>
<dbReference type="Gene3D" id="3.10.105.10">
    <property type="entry name" value="Dipeptide-binding Protein, Domain 3"/>
    <property type="match status" value="1"/>
</dbReference>
<dbReference type="GO" id="GO:0043190">
    <property type="term" value="C:ATP-binding cassette (ABC) transporter complex"/>
    <property type="evidence" value="ECO:0007669"/>
    <property type="project" value="InterPro"/>
</dbReference>
<dbReference type="EMBL" id="CP045875">
    <property type="protein sequence ID" value="QGG49059.1"/>
    <property type="molecule type" value="Genomic_DNA"/>
</dbReference>
<dbReference type="SUPFAM" id="SSF53850">
    <property type="entry name" value="Periplasmic binding protein-like II"/>
    <property type="match status" value="1"/>
</dbReference>